<dbReference type="EMBL" id="ATLK01000001">
    <property type="protein sequence ID" value="KFF31828.1"/>
    <property type="molecule type" value="Genomic_DNA"/>
</dbReference>
<protein>
    <recommendedName>
        <fullName evidence="3">Phosphocarrier protein HPr</fullName>
    </recommendedName>
</protein>
<dbReference type="RefSeq" id="WP_044087541.1">
    <property type="nucleotide sequence ID" value="NZ_ATLK01000001.1"/>
</dbReference>
<sequence>MARSFTFVVTDPNGLHARPASELVSKAQACQSQVTVGLGESVADAKSILGIMGLGVKCGDMLTVRVEGKDEESAAQNLERFFKENLK</sequence>
<evidence type="ECO:0000313" key="8">
    <source>
        <dbReference type="Proteomes" id="UP000028730"/>
    </source>
</evidence>
<comment type="function">
    <text evidence="1">General (non sugar-specific) component of the phosphoenolpyruvate-dependent sugar phosphotransferase system (sugar PTS). This major carbohydrate active-transport system catalyzes the phosphorylation of incoming sugar substrates concomitantly with their translocation across the cell membrane. The phosphoryl group from phosphoenolpyruvate (PEP) is transferred to the phosphoryl carrier protein HPr by enzyme I. Phospho-HPr then transfers it to the PTS EIIA domain.</text>
</comment>
<evidence type="ECO:0000256" key="1">
    <source>
        <dbReference type="ARBA" id="ARBA00003681"/>
    </source>
</evidence>
<dbReference type="GO" id="GO:0009401">
    <property type="term" value="P:phosphoenolpyruvate-dependent sugar phosphotransferase system"/>
    <property type="evidence" value="ECO:0007669"/>
    <property type="project" value="UniProtKB-KW"/>
</dbReference>
<dbReference type="InterPro" id="IPR035895">
    <property type="entry name" value="HPr-like_sf"/>
</dbReference>
<evidence type="ECO:0000259" key="6">
    <source>
        <dbReference type="PROSITE" id="PS51350"/>
    </source>
</evidence>
<dbReference type="GO" id="GO:0016740">
    <property type="term" value="F:transferase activity"/>
    <property type="evidence" value="ECO:0007669"/>
    <property type="project" value="UniProtKB-KW"/>
</dbReference>
<dbReference type="InterPro" id="IPR050399">
    <property type="entry name" value="HPr"/>
</dbReference>
<dbReference type="OrthoDB" id="9809047at2"/>
<dbReference type="PRINTS" id="PR00107">
    <property type="entry name" value="PHOSPHOCPHPR"/>
</dbReference>
<keyword evidence="7" id="KW-0808">Transferase</keyword>
<dbReference type="Proteomes" id="UP000028730">
    <property type="component" value="Unassembled WGS sequence"/>
</dbReference>
<gene>
    <name evidence="7" type="ORF">BBOMB_1231</name>
</gene>
<dbReference type="GO" id="GO:0005737">
    <property type="term" value="C:cytoplasm"/>
    <property type="evidence" value="ECO:0007669"/>
    <property type="project" value="UniProtKB-SubCell"/>
</dbReference>
<evidence type="ECO:0000256" key="5">
    <source>
        <dbReference type="ARBA" id="ARBA00022683"/>
    </source>
</evidence>
<dbReference type="InterPro" id="IPR001020">
    <property type="entry name" value="PTS_HPr_His_P_site"/>
</dbReference>
<dbReference type="InterPro" id="IPR002114">
    <property type="entry name" value="PTS_HPr_Ser_P_site"/>
</dbReference>
<keyword evidence="8" id="KW-1185">Reference proteome</keyword>
<proteinExistence type="predicted"/>
<dbReference type="CDD" id="cd00367">
    <property type="entry name" value="PTS-HPr_like"/>
    <property type="match status" value="1"/>
</dbReference>
<dbReference type="eggNOG" id="COG1925">
    <property type="taxonomic scope" value="Bacteria"/>
</dbReference>
<evidence type="ECO:0000256" key="3">
    <source>
        <dbReference type="ARBA" id="ARBA00020422"/>
    </source>
</evidence>
<keyword evidence="4" id="KW-0963">Cytoplasm</keyword>
<dbReference type="NCBIfam" id="TIGR01003">
    <property type="entry name" value="PTS_HPr_family"/>
    <property type="match status" value="1"/>
</dbReference>
<dbReference type="PROSITE" id="PS00369">
    <property type="entry name" value="PTS_HPR_HIS"/>
    <property type="match status" value="1"/>
</dbReference>
<dbReference type="AlphaFoldDB" id="A0A086BPG4"/>
<dbReference type="PROSITE" id="PS00589">
    <property type="entry name" value="PTS_HPR_SER"/>
    <property type="match status" value="1"/>
</dbReference>
<dbReference type="PROSITE" id="PS51350">
    <property type="entry name" value="PTS_HPR_DOM"/>
    <property type="match status" value="1"/>
</dbReference>
<dbReference type="SUPFAM" id="SSF55594">
    <property type="entry name" value="HPr-like"/>
    <property type="match status" value="1"/>
</dbReference>
<evidence type="ECO:0000256" key="4">
    <source>
        <dbReference type="ARBA" id="ARBA00022490"/>
    </source>
</evidence>
<dbReference type="STRING" id="1341695.BBOMB_1231"/>
<evidence type="ECO:0000256" key="2">
    <source>
        <dbReference type="ARBA" id="ARBA00004496"/>
    </source>
</evidence>
<dbReference type="PANTHER" id="PTHR33705">
    <property type="entry name" value="PHOSPHOCARRIER PROTEIN HPR"/>
    <property type="match status" value="1"/>
</dbReference>
<dbReference type="InterPro" id="IPR000032">
    <property type="entry name" value="HPr-like"/>
</dbReference>
<comment type="subcellular location">
    <subcellularLocation>
        <location evidence="2">Cytoplasm</location>
    </subcellularLocation>
</comment>
<accession>A0A086BPG4</accession>
<evidence type="ECO:0000313" key="7">
    <source>
        <dbReference type="EMBL" id="KFF31828.1"/>
    </source>
</evidence>
<reference evidence="7 8" key="1">
    <citation type="journal article" date="2014" name="Appl. Environ. Microbiol.">
        <title>Genomic encyclopedia of type strains of the genus Bifidobacterium.</title>
        <authorList>
            <person name="Milani C."/>
            <person name="Lugli G.A."/>
            <person name="Duranti S."/>
            <person name="Turroni F."/>
            <person name="Bottacini F."/>
            <person name="Mangifesta M."/>
            <person name="Sanchez B."/>
            <person name="Viappiani A."/>
            <person name="Mancabelli L."/>
            <person name="Taminiau B."/>
            <person name="Delcenserie V."/>
            <person name="Barrangou R."/>
            <person name="Margolles A."/>
            <person name="van Sinderen D."/>
            <person name="Ventura M."/>
        </authorList>
    </citation>
    <scope>NUCLEOTIDE SEQUENCE [LARGE SCALE GENOMIC DNA]</scope>
    <source>
        <strain evidence="7 8">DSM 19703</strain>
    </source>
</reference>
<organism evidence="7 8">
    <name type="scientific">Bifidobacterium bombi DSM 19703</name>
    <dbReference type="NCBI Taxonomy" id="1341695"/>
    <lineage>
        <taxon>Bacteria</taxon>
        <taxon>Bacillati</taxon>
        <taxon>Actinomycetota</taxon>
        <taxon>Actinomycetes</taxon>
        <taxon>Bifidobacteriales</taxon>
        <taxon>Bifidobacteriaceae</taxon>
        <taxon>Bifidobacterium</taxon>
    </lineage>
</organism>
<feature type="domain" description="HPr" evidence="6">
    <location>
        <begin position="2"/>
        <end position="87"/>
    </location>
</feature>
<dbReference type="Gene3D" id="3.30.1340.10">
    <property type="entry name" value="HPr-like"/>
    <property type="match status" value="1"/>
</dbReference>
<comment type="caution">
    <text evidence="7">The sequence shown here is derived from an EMBL/GenBank/DDBJ whole genome shotgun (WGS) entry which is preliminary data.</text>
</comment>
<dbReference type="PANTHER" id="PTHR33705:SF2">
    <property type="entry name" value="PHOSPHOCARRIER PROTEIN NPR"/>
    <property type="match status" value="1"/>
</dbReference>
<keyword evidence="5" id="KW-0598">Phosphotransferase system</keyword>
<dbReference type="Pfam" id="PF00381">
    <property type="entry name" value="PTS-HPr"/>
    <property type="match status" value="1"/>
</dbReference>
<name>A0A086BPG4_9BIFI</name>